<dbReference type="KEGG" id="cinf:CINF_0851"/>
<dbReference type="PANTHER" id="PTHR46417">
    <property type="entry name" value="TRNA (GUANINE-N(1)-)-METHYLTRANSFERASE"/>
    <property type="match status" value="1"/>
</dbReference>
<evidence type="ECO:0000256" key="3">
    <source>
        <dbReference type="ARBA" id="ARBA00007630"/>
    </source>
</evidence>
<sequence length="232" mass="25610">MKFTFLTLFPNLITPYFSDSIMARALKAGKFSIECVNPRDFSTDKHKKVDDYMAGGTPGLLMRASPIITALQSIKPGHIISLSPAGKKFNSNDAKRLAKKDHLIFICGRYEGIDERVIELAVNEVFCVGDFVLSGGELGALCLSDAIARQIDGVLGNAASLEVESFENDVLEAPSFTKPNVYENSSVISAYLKGNHDKIRTLKFKMALCKTQFFRPDLYAKISQNAKDKDTK</sequence>
<evidence type="ECO:0000256" key="7">
    <source>
        <dbReference type="ARBA" id="ARBA00022490"/>
    </source>
</evidence>
<evidence type="ECO:0000256" key="2">
    <source>
        <dbReference type="ARBA" id="ARBA00004496"/>
    </source>
</evidence>
<proteinExistence type="inferred from homology"/>
<evidence type="ECO:0000256" key="4">
    <source>
        <dbReference type="ARBA" id="ARBA00011738"/>
    </source>
</evidence>
<dbReference type="InterPro" id="IPR002649">
    <property type="entry name" value="tRNA_m1G_MeTrfase_TrmD"/>
</dbReference>
<keyword evidence="10 15" id="KW-0949">S-adenosyl-L-methionine</keyword>
<dbReference type="Gene3D" id="1.10.1270.20">
    <property type="entry name" value="tRNA(m1g37)methyltransferase, domain 2"/>
    <property type="match status" value="1"/>
</dbReference>
<dbReference type="NCBIfam" id="TIGR00088">
    <property type="entry name" value="trmD"/>
    <property type="match status" value="1"/>
</dbReference>
<keyword evidence="7 15" id="KW-0963">Cytoplasm</keyword>
<dbReference type="PIRSF" id="PIRSF000386">
    <property type="entry name" value="tRNA_mtase"/>
    <property type="match status" value="1"/>
</dbReference>
<keyword evidence="8 15" id="KW-0489">Methyltransferase</keyword>
<evidence type="ECO:0000313" key="20">
    <source>
        <dbReference type="Proteomes" id="UP000509414"/>
    </source>
</evidence>
<evidence type="ECO:0000256" key="6">
    <source>
        <dbReference type="ARBA" id="ARBA00014679"/>
    </source>
</evidence>
<dbReference type="InterPro" id="IPR029028">
    <property type="entry name" value="Alpha/beta_knot_MTases"/>
</dbReference>
<evidence type="ECO:0000256" key="13">
    <source>
        <dbReference type="ARBA" id="ARBA00033392"/>
    </source>
</evidence>
<protein>
    <recommendedName>
        <fullName evidence="6 15">tRNA (guanine-N(1)-)-methyltransferase</fullName>
        <ecNumber evidence="5 15">2.1.1.228</ecNumber>
    </recommendedName>
    <alternativeName>
        <fullName evidence="12 15">M1G-methyltransferase</fullName>
    </alternativeName>
    <alternativeName>
        <fullName evidence="13 15">tRNA [GM37] methyltransferase</fullName>
    </alternativeName>
</protein>
<dbReference type="InterPro" id="IPR023148">
    <property type="entry name" value="tRNA_m1G_MeTrfase_C_sf"/>
</dbReference>
<dbReference type="HAMAP" id="MF_00605">
    <property type="entry name" value="TrmD"/>
    <property type="match status" value="1"/>
</dbReference>
<dbReference type="NCBIfam" id="NF000648">
    <property type="entry name" value="PRK00026.1"/>
    <property type="match status" value="1"/>
</dbReference>
<evidence type="ECO:0000259" key="18">
    <source>
        <dbReference type="Pfam" id="PF01746"/>
    </source>
</evidence>
<comment type="similarity">
    <text evidence="3 15 17">Belongs to the RNA methyltransferase TrmD family.</text>
</comment>
<keyword evidence="9 15" id="KW-0808">Transferase</keyword>
<organism evidence="19 20">
    <name type="scientific">Candidatus Campylobacter infans</name>
    <dbReference type="NCBI Taxonomy" id="2561898"/>
    <lineage>
        <taxon>Bacteria</taxon>
        <taxon>Pseudomonadati</taxon>
        <taxon>Campylobacterota</taxon>
        <taxon>Epsilonproteobacteria</taxon>
        <taxon>Campylobacterales</taxon>
        <taxon>Campylobacteraceae</taxon>
        <taxon>Campylobacter</taxon>
    </lineage>
</organism>
<gene>
    <name evidence="15 19" type="primary">trmD</name>
    <name evidence="19" type="ORF">CINF_0851</name>
</gene>
<name>A0A7H9CMA4_9BACT</name>
<keyword evidence="20" id="KW-1185">Reference proteome</keyword>
<dbReference type="EC" id="2.1.1.228" evidence="5 15"/>
<dbReference type="InterPro" id="IPR016009">
    <property type="entry name" value="tRNA_MeTrfase_TRMD/TRM10"/>
</dbReference>
<comment type="subcellular location">
    <subcellularLocation>
        <location evidence="2 15 17">Cytoplasm</location>
    </subcellularLocation>
</comment>
<dbReference type="SUPFAM" id="SSF75217">
    <property type="entry name" value="alpha/beta knot"/>
    <property type="match status" value="1"/>
</dbReference>
<reference evidence="19 20" key="1">
    <citation type="submission" date="2020-02" db="EMBL/GenBank/DDBJ databases">
        <title>Complete genome sequence of the novel Campylobacter species Candidatus Campylobacter infans.</title>
        <authorList>
            <person name="Duim B."/>
            <person name="Zomer A."/>
            <person name="van der Graaf L."/>
            <person name="Wagenaar J."/>
        </authorList>
    </citation>
    <scope>NUCLEOTIDE SEQUENCE [LARGE SCALE GENOMIC DNA]</scope>
    <source>
        <strain evidence="19 20">19S00001</strain>
    </source>
</reference>
<feature type="domain" description="tRNA methyltransferase TRMD/TRM10-type" evidence="18">
    <location>
        <begin position="1"/>
        <end position="220"/>
    </location>
</feature>
<feature type="binding site" evidence="15 16">
    <location>
        <begin position="128"/>
        <end position="133"/>
    </location>
    <ligand>
        <name>S-adenosyl-L-methionine</name>
        <dbReference type="ChEBI" id="CHEBI:59789"/>
    </ligand>
</feature>
<keyword evidence="11 15" id="KW-0819">tRNA processing</keyword>
<feature type="binding site" evidence="15 16">
    <location>
        <position position="108"/>
    </location>
    <ligand>
        <name>S-adenosyl-L-methionine</name>
        <dbReference type="ChEBI" id="CHEBI:59789"/>
    </ligand>
</feature>
<evidence type="ECO:0000256" key="5">
    <source>
        <dbReference type="ARBA" id="ARBA00012807"/>
    </source>
</evidence>
<evidence type="ECO:0000256" key="11">
    <source>
        <dbReference type="ARBA" id="ARBA00022694"/>
    </source>
</evidence>
<evidence type="ECO:0000256" key="17">
    <source>
        <dbReference type="RuleBase" id="RU003464"/>
    </source>
</evidence>
<comment type="subunit">
    <text evidence="4 15 17">Homodimer.</text>
</comment>
<dbReference type="RefSeq" id="WP_179975867.1">
    <property type="nucleotide sequence ID" value="NZ_CP049075.1"/>
</dbReference>
<evidence type="ECO:0000256" key="12">
    <source>
        <dbReference type="ARBA" id="ARBA00029736"/>
    </source>
</evidence>
<dbReference type="Pfam" id="PF01746">
    <property type="entry name" value="tRNA_m1G_MT"/>
    <property type="match status" value="1"/>
</dbReference>
<evidence type="ECO:0000313" key="19">
    <source>
        <dbReference type="EMBL" id="QLI05364.1"/>
    </source>
</evidence>
<evidence type="ECO:0000256" key="15">
    <source>
        <dbReference type="HAMAP-Rule" id="MF_00605"/>
    </source>
</evidence>
<dbReference type="Proteomes" id="UP000509414">
    <property type="component" value="Chromosome"/>
</dbReference>
<dbReference type="InterPro" id="IPR029026">
    <property type="entry name" value="tRNA_m1G_MTases_N"/>
</dbReference>
<dbReference type="GO" id="GO:0005829">
    <property type="term" value="C:cytosol"/>
    <property type="evidence" value="ECO:0007669"/>
    <property type="project" value="TreeGrafter"/>
</dbReference>
<evidence type="ECO:0000256" key="1">
    <source>
        <dbReference type="ARBA" id="ARBA00002634"/>
    </source>
</evidence>
<dbReference type="EMBL" id="CP049075">
    <property type="protein sequence ID" value="QLI05364.1"/>
    <property type="molecule type" value="Genomic_DNA"/>
</dbReference>
<dbReference type="CDD" id="cd18080">
    <property type="entry name" value="TrmD-like"/>
    <property type="match status" value="1"/>
</dbReference>
<dbReference type="Gene3D" id="3.40.1280.10">
    <property type="match status" value="1"/>
</dbReference>
<comment type="catalytic activity">
    <reaction evidence="14 15 17">
        <text>guanosine(37) in tRNA + S-adenosyl-L-methionine = N(1)-methylguanosine(37) in tRNA + S-adenosyl-L-homocysteine + H(+)</text>
        <dbReference type="Rhea" id="RHEA:36899"/>
        <dbReference type="Rhea" id="RHEA-COMP:10145"/>
        <dbReference type="Rhea" id="RHEA-COMP:10147"/>
        <dbReference type="ChEBI" id="CHEBI:15378"/>
        <dbReference type="ChEBI" id="CHEBI:57856"/>
        <dbReference type="ChEBI" id="CHEBI:59789"/>
        <dbReference type="ChEBI" id="CHEBI:73542"/>
        <dbReference type="ChEBI" id="CHEBI:74269"/>
        <dbReference type="EC" id="2.1.1.228"/>
    </reaction>
</comment>
<dbReference type="PANTHER" id="PTHR46417:SF1">
    <property type="entry name" value="TRNA (GUANINE-N(1)-)-METHYLTRANSFERASE"/>
    <property type="match status" value="1"/>
</dbReference>
<dbReference type="GO" id="GO:0052906">
    <property type="term" value="F:tRNA (guanine(37)-N1)-methyltransferase activity"/>
    <property type="evidence" value="ECO:0007669"/>
    <property type="project" value="UniProtKB-UniRule"/>
</dbReference>
<evidence type="ECO:0000256" key="9">
    <source>
        <dbReference type="ARBA" id="ARBA00022679"/>
    </source>
</evidence>
<evidence type="ECO:0000256" key="10">
    <source>
        <dbReference type="ARBA" id="ARBA00022691"/>
    </source>
</evidence>
<evidence type="ECO:0000256" key="14">
    <source>
        <dbReference type="ARBA" id="ARBA00047783"/>
    </source>
</evidence>
<dbReference type="GO" id="GO:0002939">
    <property type="term" value="P:tRNA N1-guanine methylation"/>
    <property type="evidence" value="ECO:0007669"/>
    <property type="project" value="TreeGrafter"/>
</dbReference>
<comment type="function">
    <text evidence="1 15 17">Specifically methylates guanosine-37 in various tRNAs.</text>
</comment>
<accession>A0A7H9CMA4</accession>
<evidence type="ECO:0000256" key="16">
    <source>
        <dbReference type="PIRSR" id="PIRSR000386-1"/>
    </source>
</evidence>
<evidence type="ECO:0000256" key="8">
    <source>
        <dbReference type="ARBA" id="ARBA00022603"/>
    </source>
</evidence>
<dbReference type="AlphaFoldDB" id="A0A7H9CMA4"/>